<dbReference type="InterPro" id="IPR011009">
    <property type="entry name" value="Kinase-like_dom_sf"/>
</dbReference>
<keyword evidence="2" id="KW-0723">Serine/threonine-protein kinase</keyword>
<dbReference type="GO" id="GO:0005634">
    <property type="term" value="C:nucleus"/>
    <property type="evidence" value="ECO:0007669"/>
    <property type="project" value="TreeGrafter"/>
</dbReference>
<dbReference type="Proteomes" id="UP000494206">
    <property type="component" value="Unassembled WGS sequence"/>
</dbReference>
<evidence type="ECO:0000256" key="5">
    <source>
        <dbReference type="ARBA" id="ARBA00022777"/>
    </source>
</evidence>
<dbReference type="FunFam" id="1.10.510.10:FF:000029">
    <property type="entry name" value="Homeodomain-interacting protein kinase 2 isoform 1"/>
    <property type="match status" value="1"/>
</dbReference>
<dbReference type="GO" id="GO:0005524">
    <property type="term" value="F:ATP binding"/>
    <property type="evidence" value="ECO:0007669"/>
    <property type="project" value="UniProtKB-UniRule"/>
</dbReference>
<dbReference type="PROSITE" id="PS00108">
    <property type="entry name" value="PROTEIN_KINASE_ST"/>
    <property type="match status" value="1"/>
</dbReference>
<dbReference type="Gene3D" id="1.10.510.10">
    <property type="entry name" value="Transferase(Phosphotransferase) domain 1"/>
    <property type="match status" value="1"/>
</dbReference>
<evidence type="ECO:0000256" key="10">
    <source>
        <dbReference type="PROSITE-ProRule" id="PRU10141"/>
    </source>
</evidence>
<feature type="compositionally biased region" description="Basic and acidic residues" evidence="11">
    <location>
        <begin position="77"/>
        <end position="92"/>
    </location>
</feature>
<feature type="compositionally biased region" description="Polar residues" evidence="11">
    <location>
        <begin position="101"/>
        <end position="121"/>
    </location>
</feature>
<evidence type="ECO:0000256" key="8">
    <source>
        <dbReference type="ARBA" id="ARBA00048679"/>
    </source>
</evidence>
<feature type="compositionally biased region" description="Polar residues" evidence="11">
    <location>
        <begin position="779"/>
        <end position="788"/>
    </location>
</feature>
<gene>
    <name evidence="13" type="ORF">CBOVIS_LOCUS11970</name>
</gene>
<dbReference type="OrthoDB" id="10030361at2759"/>
<name>A0A8S1FBC7_9PELO</name>
<evidence type="ECO:0000256" key="11">
    <source>
        <dbReference type="SAM" id="MobiDB-lite"/>
    </source>
</evidence>
<dbReference type="PANTHER" id="PTHR24058">
    <property type="entry name" value="DUAL SPECIFICITY PROTEIN KINASE"/>
    <property type="match status" value="1"/>
</dbReference>
<protein>
    <recommendedName>
        <fullName evidence="1">non-specific serine/threonine protein kinase</fullName>
        <ecNumber evidence="1">2.7.11.1</ecNumber>
    </recommendedName>
</protein>
<dbReference type="InterPro" id="IPR000719">
    <property type="entry name" value="Prot_kinase_dom"/>
</dbReference>
<keyword evidence="5" id="KW-0418">Kinase</keyword>
<evidence type="ECO:0000256" key="3">
    <source>
        <dbReference type="ARBA" id="ARBA00022679"/>
    </source>
</evidence>
<dbReference type="Pfam" id="PF00069">
    <property type="entry name" value="Pkinase"/>
    <property type="match status" value="1"/>
</dbReference>
<dbReference type="Gene3D" id="3.30.200.20">
    <property type="entry name" value="Phosphorylase Kinase, domain 1"/>
    <property type="match status" value="1"/>
</dbReference>
<comment type="catalytic activity">
    <reaction evidence="8">
        <text>L-seryl-[protein] + ATP = O-phospho-L-seryl-[protein] + ADP + H(+)</text>
        <dbReference type="Rhea" id="RHEA:17989"/>
        <dbReference type="Rhea" id="RHEA-COMP:9863"/>
        <dbReference type="Rhea" id="RHEA-COMP:11604"/>
        <dbReference type="ChEBI" id="CHEBI:15378"/>
        <dbReference type="ChEBI" id="CHEBI:29999"/>
        <dbReference type="ChEBI" id="CHEBI:30616"/>
        <dbReference type="ChEBI" id="CHEBI:83421"/>
        <dbReference type="ChEBI" id="CHEBI:456216"/>
        <dbReference type="EC" id="2.7.11.1"/>
    </reaction>
</comment>
<dbReference type="PROSITE" id="PS00107">
    <property type="entry name" value="PROTEIN_KINASE_ATP"/>
    <property type="match status" value="1"/>
</dbReference>
<feature type="region of interest" description="Disordered" evidence="11">
    <location>
        <begin position="701"/>
        <end position="793"/>
    </location>
</feature>
<proteinExistence type="inferred from homology"/>
<evidence type="ECO:0000256" key="4">
    <source>
        <dbReference type="ARBA" id="ARBA00022741"/>
    </source>
</evidence>
<feature type="compositionally biased region" description="Polar residues" evidence="11">
    <location>
        <begin position="744"/>
        <end position="757"/>
    </location>
</feature>
<dbReference type="InterPro" id="IPR050494">
    <property type="entry name" value="Ser_Thr_dual-spec_kinase"/>
</dbReference>
<feature type="region of interest" description="Disordered" evidence="11">
    <location>
        <begin position="75"/>
        <end position="125"/>
    </location>
</feature>
<dbReference type="SMART" id="SM00220">
    <property type="entry name" value="S_TKc"/>
    <property type="match status" value="1"/>
</dbReference>
<evidence type="ECO:0000256" key="2">
    <source>
        <dbReference type="ARBA" id="ARBA00022527"/>
    </source>
</evidence>
<dbReference type="InterPro" id="IPR017441">
    <property type="entry name" value="Protein_kinase_ATP_BS"/>
</dbReference>
<sequence length="891" mass="98973">MSKRKNPETVSSSSRVLEALVQPQQLQQFPVSLSAIQGVQLPIQFAGVPMQAAPSGVPNCIVPAQKLQPIAIQPLDGEPRSLKRKTDDEKKPSAKHFRAVSASSSKMTQVATKSTRSTKPSTEGEYQVIKNERLRSPYGNEYEVLDFLGKGTFGQVVKAWKRGTNEIVAIKILKKHPSYARQGQIEVSILSRLSNENAEEFNFVRAYECFSHKSHTCLVFEMLEQNLYDFLKQNKFMPMALNSIRPILQQVLTALHKLKSLGLIHADLKPENIMLVEPKLQPFRVKVIDFGSASHRSKAVTNTYLQSRYYRAPEIILGLPFSEAIDMWSLGCVIAELFLGWPLYPGSSEFDQIRFIVQTQGLPPTAMLEKSPKIHRFFSPAIGNVTDAVAINGVYYRMKTVEEFEASGITAKSKETRKYIFNVLDDIQKVICYSYEPDPFEQVIDRADRQEFVDILKKMLVLDPDYRLLPSEGLEHRFTTMAHLAPYQCTAYVQSGRKRMEKACARSTIPHIPQQIFRGGPPATPMAPMAQVLPALNTLANTNLGPQQPTDLGNLMHHYTQVAGAGAPYYYQPLSAATLLPFGQLPPPFGNQPPQRLIPLPNAGQLMQQFVPVSLMDPSLIPPPGGPWPNGPTNQFPVLSAGGPHNLLSNGLGQHPLNQLNQVFTAAPQNFGMPSFLPGPNAGFPAANGIGVSTTAYMDEPAWAPGNNVPQIPMQQPTQQSLPPPQQQQQQQQQQQTPQRTLALPNQTPSYRQNKSGSNRRKKHSPVTVITISDDDSNDTGSTETTNPPVVAATRDAPNQIRGRTAIVRPMDNKQETQEITSNNNNPPPAIIAPQPVQIKPMYDDVRMFLPGVANIFFDVNNTLTFEPNRQFNGNPLLQGPYMDKTFKSFH</sequence>
<dbReference type="EC" id="2.7.11.1" evidence="1"/>
<comment type="similarity">
    <text evidence="9">Belongs to the protein kinase superfamily. CMGC Ser/Thr protein kinase family. HIPK subfamily.</text>
</comment>
<evidence type="ECO:0000313" key="14">
    <source>
        <dbReference type="Proteomes" id="UP000494206"/>
    </source>
</evidence>
<dbReference type="GO" id="GO:0004713">
    <property type="term" value="F:protein tyrosine kinase activity"/>
    <property type="evidence" value="ECO:0007669"/>
    <property type="project" value="TreeGrafter"/>
</dbReference>
<comment type="caution">
    <text evidence="13">The sequence shown here is derived from an EMBL/GenBank/DDBJ whole genome shotgun (WGS) entry which is preliminary data.</text>
</comment>
<dbReference type="AlphaFoldDB" id="A0A8S1FBC7"/>
<dbReference type="GO" id="GO:0005737">
    <property type="term" value="C:cytoplasm"/>
    <property type="evidence" value="ECO:0007669"/>
    <property type="project" value="TreeGrafter"/>
</dbReference>
<reference evidence="13 14" key="1">
    <citation type="submission" date="2020-04" db="EMBL/GenBank/DDBJ databases">
        <authorList>
            <person name="Laetsch R D."/>
            <person name="Stevens L."/>
            <person name="Kumar S."/>
            <person name="Blaxter L. M."/>
        </authorList>
    </citation>
    <scope>NUCLEOTIDE SEQUENCE [LARGE SCALE GENOMIC DNA]</scope>
</reference>
<feature type="compositionally biased region" description="Low complexity" evidence="11">
    <location>
        <begin position="715"/>
        <end position="739"/>
    </location>
</feature>
<dbReference type="PROSITE" id="PS50011">
    <property type="entry name" value="PROTEIN_KINASE_DOM"/>
    <property type="match status" value="1"/>
</dbReference>
<feature type="binding site" evidence="10">
    <location>
        <position position="171"/>
    </location>
    <ligand>
        <name>ATP</name>
        <dbReference type="ChEBI" id="CHEBI:30616"/>
    </ligand>
</feature>
<dbReference type="GO" id="GO:0004674">
    <property type="term" value="F:protein serine/threonine kinase activity"/>
    <property type="evidence" value="ECO:0007669"/>
    <property type="project" value="UniProtKB-KW"/>
</dbReference>
<keyword evidence="3" id="KW-0808">Transferase</keyword>
<evidence type="ECO:0000313" key="13">
    <source>
        <dbReference type="EMBL" id="CAB3410445.1"/>
    </source>
</evidence>
<dbReference type="EMBL" id="CADEPM010000010">
    <property type="protein sequence ID" value="CAB3410445.1"/>
    <property type="molecule type" value="Genomic_DNA"/>
</dbReference>
<evidence type="ECO:0000256" key="9">
    <source>
        <dbReference type="ARBA" id="ARBA00061380"/>
    </source>
</evidence>
<dbReference type="InterPro" id="IPR008271">
    <property type="entry name" value="Ser/Thr_kinase_AS"/>
</dbReference>
<evidence type="ECO:0000256" key="7">
    <source>
        <dbReference type="ARBA" id="ARBA00047899"/>
    </source>
</evidence>
<keyword evidence="6 10" id="KW-0067">ATP-binding</keyword>
<organism evidence="13 14">
    <name type="scientific">Caenorhabditis bovis</name>
    <dbReference type="NCBI Taxonomy" id="2654633"/>
    <lineage>
        <taxon>Eukaryota</taxon>
        <taxon>Metazoa</taxon>
        <taxon>Ecdysozoa</taxon>
        <taxon>Nematoda</taxon>
        <taxon>Chromadorea</taxon>
        <taxon>Rhabditida</taxon>
        <taxon>Rhabditina</taxon>
        <taxon>Rhabditomorpha</taxon>
        <taxon>Rhabditoidea</taxon>
        <taxon>Rhabditidae</taxon>
        <taxon>Peloderinae</taxon>
        <taxon>Caenorhabditis</taxon>
    </lineage>
</organism>
<evidence type="ECO:0000256" key="6">
    <source>
        <dbReference type="ARBA" id="ARBA00022840"/>
    </source>
</evidence>
<dbReference type="PANTHER" id="PTHR24058:SF17">
    <property type="entry name" value="HOMEODOMAIN INTERACTING PROTEIN KINASE, ISOFORM D"/>
    <property type="match status" value="1"/>
</dbReference>
<feature type="domain" description="Protein kinase" evidence="12">
    <location>
        <begin position="142"/>
        <end position="479"/>
    </location>
</feature>
<keyword evidence="4 10" id="KW-0547">Nucleotide-binding</keyword>
<evidence type="ECO:0000259" key="12">
    <source>
        <dbReference type="PROSITE" id="PS50011"/>
    </source>
</evidence>
<evidence type="ECO:0000256" key="1">
    <source>
        <dbReference type="ARBA" id="ARBA00012513"/>
    </source>
</evidence>
<dbReference type="SUPFAM" id="SSF56112">
    <property type="entry name" value="Protein kinase-like (PK-like)"/>
    <property type="match status" value="1"/>
</dbReference>
<comment type="catalytic activity">
    <reaction evidence="7">
        <text>L-threonyl-[protein] + ATP = O-phospho-L-threonyl-[protein] + ADP + H(+)</text>
        <dbReference type="Rhea" id="RHEA:46608"/>
        <dbReference type="Rhea" id="RHEA-COMP:11060"/>
        <dbReference type="Rhea" id="RHEA-COMP:11605"/>
        <dbReference type="ChEBI" id="CHEBI:15378"/>
        <dbReference type="ChEBI" id="CHEBI:30013"/>
        <dbReference type="ChEBI" id="CHEBI:30616"/>
        <dbReference type="ChEBI" id="CHEBI:61977"/>
        <dbReference type="ChEBI" id="CHEBI:456216"/>
        <dbReference type="EC" id="2.7.11.1"/>
    </reaction>
</comment>
<keyword evidence="14" id="KW-1185">Reference proteome</keyword>
<accession>A0A8S1FBC7</accession>